<keyword evidence="1" id="KW-0812">Transmembrane</keyword>
<evidence type="ECO:0000313" key="2">
    <source>
        <dbReference type="EMBL" id="TFD25194.1"/>
    </source>
</evidence>
<dbReference type="AlphaFoldDB" id="A0A4R8ZCX8"/>
<accession>A0A4R8ZCX8</accession>
<proteinExistence type="predicted"/>
<name>A0A4R8ZCX8_9MICO</name>
<dbReference type="OrthoDB" id="5123739at2"/>
<dbReference type="RefSeq" id="WP_134572642.1">
    <property type="nucleotide sequence ID" value="NZ_SOGT01000012.1"/>
</dbReference>
<keyword evidence="3" id="KW-1185">Reference proteome</keyword>
<evidence type="ECO:0000313" key="3">
    <source>
        <dbReference type="Proteomes" id="UP000298424"/>
    </source>
</evidence>
<dbReference type="EMBL" id="SOGT01000012">
    <property type="protein sequence ID" value="TFD25194.1"/>
    <property type="molecule type" value="Genomic_DNA"/>
</dbReference>
<feature type="transmembrane region" description="Helical" evidence="1">
    <location>
        <begin position="34"/>
        <end position="54"/>
    </location>
</feature>
<comment type="caution">
    <text evidence="2">The sequence shown here is derived from an EMBL/GenBank/DDBJ whole genome shotgun (WGS) entry which is preliminary data.</text>
</comment>
<reference evidence="2 3" key="1">
    <citation type="submission" date="2019-03" db="EMBL/GenBank/DDBJ databases">
        <title>Genomics of glacier-inhabiting Cryobacterium strains.</title>
        <authorList>
            <person name="Liu Q."/>
            <person name="Xin Y.-H."/>
        </authorList>
    </citation>
    <scope>NUCLEOTIDE SEQUENCE [LARGE SCALE GENOMIC DNA]</scope>
    <source>
        <strain evidence="2 3">TMT1-1</strain>
    </source>
</reference>
<gene>
    <name evidence="2" type="ORF">E3T27_10535</name>
</gene>
<protein>
    <submittedName>
        <fullName evidence="2">Uncharacterized protein</fullName>
    </submittedName>
</protein>
<sequence>MKHLTFTVCAIAGLAFSGLAVLLLLANLLSSNQFVDVILPAAVVSLVVGGAFSVRARLLSAKGHGPTKRVR</sequence>
<organism evidence="2 3">
    <name type="scientific">Cryobacterium lyxosi</name>
    <dbReference type="NCBI Taxonomy" id="1259228"/>
    <lineage>
        <taxon>Bacteria</taxon>
        <taxon>Bacillati</taxon>
        <taxon>Actinomycetota</taxon>
        <taxon>Actinomycetes</taxon>
        <taxon>Micrococcales</taxon>
        <taxon>Microbacteriaceae</taxon>
        <taxon>Cryobacterium</taxon>
    </lineage>
</organism>
<dbReference type="Proteomes" id="UP000298424">
    <property type="component" value="Unassembled WGS sequence"/>
</dbReference>
<evidence type="ECO:0000256" key="1">
    <source>
        <dbReference type="SAM" id="Phobius"/>
    </source>
</evidence>
<keyword evidence="1" id="KW-0472">Membrane</keyword>
<feature type="transmembrane region" description="Helical" evidence="1">
    <location>
        <begin position="7"/>
        <end position="28"/>
    </location>
</feature>
<keyword evidence="1" id="KW-1133">Transmembrane helix</keyword>